<dbReference type="AlphaFoldDB" id="A0A1J4JMJ3"/>
<sequence>MFVTFIAIALSSKVRKVSCRGCYEIAKEIHQLNGQKITKNILFSAVPIEFKPIVLVYYHYFEPYVQDATEEPMKFCTKMKLCKKEKMTAKNTHITLHSKIFNELPKKFIEIIHSNPIEADIKPRLQIICKANDNPQECKDFLNMNFDRWMSLVKSGDQFSEDSLAAISEDIKRNGAPSFASQTGPDWTVSWEETI</sequence>
<feature type="signal peptide" evidence="1">
    <location>
        <begin position="1"/>
        <end position="19"/>
    </location>
</feature>
<evidence type="ECO:0000313" key="3">
    <source>
        <dbReference type="Proteomes" id="UP000179807"/>
    </source>
</evidence>
<name>A0A1J4JMJ3_9EUKA</name>
<evidence type="ECO:0000256" key="1">
    <source>
        <dbReference type="SAM" id="SignalP"/>
    </source>
</evidence>
<dbReference type="EMBL" id="MLAK01000961">
    <property type="protein sequence ID" value="OHT00291.1"/>
    <property type="molecule type" value="Genomic_DNA"/>
</dbReference>
<dbReference type="RefSeq" id="XP_068353427.1">
    <property type="nucleotide sequence ID" value="XM_068508847.1"/>
</dbReference>
<dbReference type="Proteomes" id="UP000179807">
    <property type="component" value="Unassembled WGS sequence"/>
</dbReference>
<evidence type="ECO:0000313" key="2">
    <source>
        <dbReference type="EMBL" id="OHT00291.1"/>
    </source>
</evidence>
<evidence type="ECO:0008006" key="4">
    <source>
        <dbReference type="Google" id="ProtNLM"/>
    </source>
</evidence>
<organism evidence="2 3">
    <name type="scientific">Tritrichomonas foetus</name>
    <dbReference type="NCBI Taxonomy" id="1144522"/>
    <lineage>
        <taxon>Eukaryota</taxon>
        <taxon>Metamonada</taxon>
        <taxon>Parabasalia</taxon>
        <taxon>Tritrichomonadida</taxon>
        <taxon>Tritrichomonadidae</taxon>
        <taxon>Tritrichomonas</taxon>
    </lineage>
</organism>
<gene>
    <name evidence="2" type="ORF">TRFO_33046</name>
</gene>
<proteinExistence type="predicted"/>
<comment type="caution">
    <text evidence="2">The sequence shown here is derived from an EMBL/GenBank/DDBJ whole genome shotgun (WGS) entry which is preliminary data.</text>
</comment>
<dbReference type="VEuPathDB" id="TrichDB:TRFO_33046"/>
<keyword evidence="1" id="KW-0732">Signal</keyword>
<reference evidence="2" key="1">
    <citation type="submission" date="2016-10" db="EMBL/GenBank/DDBJ databases">
        <authorList>
            <person name="Benchimol M."/>
            <person name="Almeida L.G."/>
            <person name="Vasconcelos A.T."/>
            <person name="Perreira-Neves A."/>
            <person name="Rosa I.A."/>
            <person name="Tasca T."/>
            <person name="Bogo M.R."/>
            <person name="de Souza W."/>
        </authorList>
    </citation>
    <scope>NUCLEOTIDE SEQUENCE [LARGE SCALE GENOMIC DNA]</scope>
    <source>
        <strain evidence="2">K</strain>
    </source>
</reference>
<feature type="chain" id="PRO_5011955634" description="Saposin B-type domain-containing protein" evidence="1">
    <location>
        <begin position="20"/>
        <end position="195"/>
    </location>
</feature>
<keyword evidence="3" id="KW-1185">Reference proteome</keyword>
<dbReference type="GeneID" id="94843551"/>
<protein>
    <recommendedName>
        <fullName evidence="4">Saposin B-type domain-containing protein</fullName>
    </recommendedName>
</protein>
<accession>A0A1J4JMJ3</accession>